<evidence type="ECO:0000313" key="3">
    <source>
        <dbReference type="Proteomes" id="UP000215902"/>
    </source>
</evidence>
<keyword evidence="1" id="KW-0732">Signal</keyword>
<dbReference type="AlphaFoldDB" id="A0A267EKJ3"/>
<evidence type="ECO:0000256" key="1">
    <source>
        <dbReference type="SAM" id="SignalP"/>
    </source>
</evidence>
<evidence type="ECO:0000313" key="2">
    <source>
        <dbReference type="EMBL" id="PAA61504.1"/>
    </source>
</evidence>
<organism evidence="2 3">
    <name type="scientific">Macrostomum lignano</name>
    <dbReference type="NCBI Taxonomy" id="282301"/>
    <lineage>
        <taxon>Eukaryota</taxon>
        <taxon>Metazoa</taxon>
        <taxon>Spiralia</taxon>
        <taxon>Lophotrochozoa</taxon>
        <taxon>Platyhelminthes</taxon>
        <taxon>Rhabditophora</taxon>
        <taxon>Macrostomorpha</taxon>
        <taxon>Macrostomida</taxon>
        <taxon>Macrostomidae</taxon>
        <taxon>Macrostomum</taxon>
    </lineage>
</organism>
<comment type="caution">
    <text evidence="2">The sequence shown here is derived from an EMBL/GenBank/DDBJ whole genome shotgun (WGS) entry which is preliminary data.</text>
</comment>
<proteinExistence type="predicted"/>
<gene>
    <name evidence="2" type="ORF">BOX15_Mlig008332g1</name>
</gene>
<dbReference type="EMBL" id="NIVC01002026">
    <property type="protein sequence ID" value="PAA61504.1"/>
    <property type="molecule type" value="Genomic_DNA"/>
</dbReference>
<accession>A0A267EKJ3</accession>
<sequence length="138" mass="14896">MPLNVKTFASIGILLSACIAVTNSLECYVYDAEKDETPKTLNCNEELKKILKVTKLSDDKKIKHCKRMHGYQDGKYFAGGVCGDCSMEMPVATKSLSVTCSACTSDKCNSASRKGSLSAASAISFAACLLWLLNCTTF</sequence>
<feature type="chain" id="PRO_5012379475" evidence="1">
    <location>
        <begin position="25"/>
        <end position="138"/>
    </location>
</feature>
<dbReference type="PROSITE" id="PS51257">
    <property type="entry name" value="PROKAR_LIPOPROTEIN"/>
    <property type="match status" value="1"/>
</dbReference>
<feature type="signal peptide" evidence="1">
    <location>
        <begin position="1"/>
        <end position="24"/>
    </location>
</feature>
<reference evidence="2 3" key="1">
    <citation type="submission" date="2017-06" db="EMBL/GenBank/DDBJ databases">
        <title>A platform for efficient transgenesis in Macrostomum lignano, a flatworm model organism for stem cell research.</title>
        <authorList>
            <person name="Berezikov E."/>
        </authorList>
    </citation>
    <scope>NUCLEOTIDE SEQUENCE [LARGE SCALE GENOMIC DNA]</scope>
    <source>
        <strain evidence="2">DV1</strain>
        <tissue evidence="2">Whole organism</tissue>
    </source>
</reference>
<dbReference type="Proteomes" id="UP000215902">
    <property type="component" value="Unassembled WGS sequence"/>
</dbReference>
<name>A0A267EKJ3_9PLAT</name>
<keyword evidence="3" id="KW-1185">Reference proteome</keyword>
<protein>
    <submittedName>
        <fullName evidence="2">Uncharacterized protein</fullName>
    </submittedName>
</protein>